<dbReference type="RefSeq" id="WP_207325356.1">
    <property type="nucleotide sequence ID" value="NZ_CP071504.1"/>
</dbReference>
<dbReference type="InterPro" id="IPR029063">
    <property type="entry name" value="SAM-dependent_MTases_sf"/>
</dbReference>
<dbReference type="Pfam" id="PF08468">
    <property type="entry name" value="MTS_N"/>
    <property type="match status" value="1"/>
</dbReference>
<evidence type="ECO:0000256" key="2">
    <source>
        <dbReference type="ARBA" id="ARBA00022552"/>
    </source>
</evidence>
<dbReference type="GO" id="GO:0052914">
    <property type="term" value="F:16S rRNA (guanine(1207)-N(2))-methyltransferase activity"/>
    <property type="evidence" value="ECO:0007669"/>
    <property type="project" value="UniProtKB-EC"/>
</dbReference>
<dbReference type="PANTHER" id="PTHR47816:SF4">
    <property type="entry name" value="RIBOSOMAL RNA SMALL SUBUNIT METHYLTRANSFERASE C"/>
    <property type="match status" value="1"/>
</dbReference>
<evidence type="ECO:0000313" key="9">
    <source>
        <dbReference type="EMBL" id="QSX30528.1"/>
    </source>
</evidence>
<dbReference type="InterPro" id="IPR002052">
    <property type="entry name" value="DNA_methylase_N6_adenine_CS"/>
</dbReference>
<evidence type="ECO:0000313" key="10">
    <source>
        <dbReference type="Proteomes" id="UP000663281"/>
    </source>
</evidence>
<comment type="subunit">
    <text evidence="6">Monomer.</text>
</comment>
<sequence length="343" mass="37510">MLTNPSQLIVRNIELLANHKVLLLNIEADTLGSELLGTATEVTALALDFNHFNQLVGHGRPGLKVEFGHELQAQDSFDSVVVFFPKAKSLAPYLFNLAAHYLKAGGQLLVCGENKGGIKSLDKLLPGCFGQAHKLDNARHCLLYLSQLEEQAPAWNLDSWIQQYSLPTPAGELVICNAVGVFSDRRLDEGTALLLDHLPRLHGRVLDFGCGAGVIAAALLKQQPELTLECVDINAMALLSCQRTMAANGMQAKIYPSDGLSQTEGRYDAIISNPPFHDGLKSTTDIATRFVEHSAAKLSDNGQWHIVANRHLPYADTIANVFGKVQVLAENNKYKVYHHRCGK</sequence>
<keyword evidence="2 6" id="KW-0698">rRNA processing</keyword>
<feature type="domain" description="Methyltransferase small" evidence="7">
    <location>
        <begin position="173"/>
        <end position="338"/>
    </location>
</feature>
<evidence type="ECO:0000256" key="3">
    <source>
        <dbReference type="ARBA" id="ARBA00022603"/>
    </source>
</evidence>
<dbReference type="InterPro" id="IPR007848">
    <property type="entry name" value="Small_mtfrase_dom"/>
</dbReference>
<comment type="similarity">
    <text evidence="6">Belongs to the methyltransferase superfamily. RsmC family.</text>
</comment>
<evidence type="ECO:0000256" key="1">
    <source>
        <dbReference type="ARBA" id="ARBA00022490"/>
    </source>
</evidence>
<dbReference type="KEGG" id="scyp:JYB88_02375"/>
<evidence type="ECO:0000256" key="4">
    <source>
        <dbReference type="ARBA" id="ARBA00022679"/>
    </source>
</evidence>
<dbReference type="CDD" id="cd02440">
    <property type="entry name" value="AdoMet_MTases"/>
    <property type="match status" value="1"/>
</dbReference>
<keyword evidence="10" id="KW-1185">Reference proteome</keyword>
<dbReference type="Pfam" id="PF05175">
    <property type="entry name" value="MTS"/>
    <property type="match status" value="1"/>
</dbReference>
<dbReference type="Gene3D" id="3.40.50.150">
    <property type="entry name" value="Vaccinia Virus protein VP39"/>
    <property type="match status" value="2"/>
</dbReference>
<comment type="function">
    <text evidence="6">Specifically methylates the guanine in position 1207 of 16S rRNA in the 30S particle.</text>
</comment>
<dbReference type="GO" id="GO:0005737">
    <property type="term" value="C:cytoplasm"/>
    <property type="evidence" value="ECO:0007669"/>
    <property type="project" value="UniProtKB-SubCell"/>
</dbReference>
<dbReference type="AlphaFoldDB" id="A0A975ALS2"/>
<evidence type="ECO:0000256" key="5">
    <source>
        <dbReference type="ARBA" id="ARBA00022691"/>
    </source>
</evidence>
<dbReference type="EC" id="2.1.1.172" evidence="6"/>
<reference evidence="9 10" key="1">
    <citation type="submission" date="2021-03" db="EMBL/GenBank/DDBJ databases">
        <title>Novel species identification of genus Shewanella.</title>
        <authorList>
            <person name="Liu G."/>
            <person name="Zhang Q."/>
        </authorList>
    </citation>
    <scope>NUCLEOTIDE SEQUENCE [LARGE SCALE GENOMIC DNA]</scope>
    <source>
        <strain evidence="9 10">FJAT-53726</strain>
    </source>
</reference>
<dbReference type="Proteomes" id="UP000663281">
    <property type="component" value="Chromosome"/>
</dbReference>
<keyword evidence="1 6" id="KW-0963">Cytoplasm</keyword>
<evidence type="ECO:0000259" key="7">
    <source>
        <dbReference type="Pfam" id="PF05175"/>
    </source>
</evidence>
<dbReference type="SUPFAM" id="SSF53335">
    <property type="entry name" value="S-adenosyl-L-methionine-dependent methyltransferases"/>
    <property type="match status" value="1"/>
</dbReference>
<dbReference type="PANTHER" id="PTHR47816">
    <property type="entry name" value="RIBOSOMAL RNA SMALL SUBUNIT METHYLTRANSFERASE C"/>
    <property type="match status" value="1"/>
</dbReference>
<dbReference type="PRINTS" id="PR00507">
    <property type="entry name" value="N12N6MTFRASE"/>
</dbReference>
<dbReference type="InterPro" id="IPR013675">
    <property type="entry name" value="Mtase_sm_N"/>
</dbReference>
<gene>
    <name evidence="6" type="primary">rsmC</name>
    <name evidence="9" type="ORF">JYB88_02375</name>
</gene>
<dbReference type="InterPro" id="IPR046977">
    <property type="entry name" value="RsmC/RlmG"/>
</dbReference>
<dbReference type="HAMAP" id="MF_01862">
    <property type="entry name" value="16SrRNA_methyltr_C"/>
    <property type="match status" value="1"/>
</dbReference>
<keyword evidence="5 6" id="KW-0949">S-adenosyl-L-methionine</keyword>
<proteinExistence type="inferred from homology"/>
<keyword evidence="3 6" id="KW-0489">Methyltransferase</keyword>
<dbReference type="EMBL" id="CP071504">
    <property type="protein sequence ID" value="QSX30528.1"/>
    <property type="molecule type" value="Genomic_DNA"/>
</dbReference>
<protein>
    <recommendedName>
        <fullName evidence="6">Ribosomal RNA small subunit methyltransferase C</fullName>
        <ecNumber evidence="6">2.1.1.172</ecNumber>
    </recommendedName>
    <alternativeName>
        <fullName evidence="6">16S rRNA m2G1207 methyltransferase</fullName>
    </alternativeName>
    <alternativeName>
        <fullName evidence="6">rRNA (guanine-N(2)-)-methyltransferase RsmC</fullName>
    </alternativeName>
</protein>
<feature type="domain" description="Methyltransferase small N-terminal" evidence="8">
    <location>
        <begin position="6"/>
        <end position="164"/>
    </location>
</feature>
<accession>A0A975ALS2</accession>
<dbReference type="PROSITE" id="PS00092">
    <property type="entry name" value="N6_MTASE"/>
    <property type="match status" value="1"/>
</dbReference>
<dbReference type="GO" id="GO:0003676">
    <property type="term" value="F:nucleic acid binding"/>
    <property type="evidence" value="ECO:0007669"/>
    <property type="project" value="InterPro"/>
</dbReference>
<comment type="catalytic activity">
    <reaction evidence="6">
        <text>guanosine(1207) in 16S rRNA + S-adenosyl-L-methionine = N(2)-methylguanosine(1207) in 16S rRNA + S-adenosyl-L-homocysteine + H(+)</text>
        <dbReference type="Rhea" id="RHEA:42736"/>
        <dbReference type="Rhea" id="RHEA-COMP:10213"/>
        <dbReference type="Rhea" id="RHEA-COMP:10214"/>
        <dbReference type="ChEBI" id="CHEBI:15378"/>
        <dbReference type="ChEBI" id="CHEBI:57856"/>
        <dbReference type="ChEBI" id="CHEBI:59789"/>
        <dbReference type="ChEBI" id="CHEBI:74269"/>
        <dbReference type="ChEBI" id="CHEBI:74481"/>
        <dbReference type="EC" id="2.1.1.172"/>
    </reaction>
</comment>
<evidence type="ECO:0000256" key="6">
    <source>
        <dbReference type="HAMAP-Rule" id="MF_01862"/>
    </source>
</evidence>
<keyword evidence="4 6" id="KW-0808">Transferase</keyword>
<name>A0A975ALS2_9GAMM</name>
<organism evidence="9 10">
    <name type="scientific">Shewanella cyperi</name>
    <dbReference type="NCBI Taxonomy" id="2814292"/>
    <lineage>
        <taxon>Bacteria</taxon>
        <taxon>Pseudomonadati</taxon>
        <taxon>Pseudomonadota</taxon>
        <taxon>Gammaproteobacteria</taxon>
        <taxon>Alteromonadales</taxon>
        <taxon>Shewanellaceae</taxon>
        <taxon>Shewanella</taxon>
    </lineage>
</organism>
<dbReference type="InterPro" id="IPR023543">
    <property type="entry name" value="rRNA_ssu_MeTfrase_C"/>
</dbReference>
<evidence type="ECO:0000259" key="8">
    <source>
        <dbReference type="Pfam" id="PF08468"/>
    </source>
</evidence>
<comment type="subcellular location">
    <subcellularLocation>
        <location evidence="6">Cytoplasm</location>
    </subcellularLocation>
</comment>